<organism evidence="2 3">
    <name type="scientific">Rhizobium sullae</name>
    <name type="common">Rhizobium hedysari</name>
    <dbReference type="NCBI Taxonomy" id="50338"/>
    <lineage>
        <taxon>Bacteria</taxon>
        <taxon>Pseudomonadati</taxon>
        <taxon>Pseudomonadota</taxon>
        <taxon>Alphaproteobacteria</taxon>
        <taxon>Hyphomicrobiales</taxon>
        <taxon>Rhizobiaceae</taxon>
        <taxon>Rhizobium/Agrobacterium group</taxon>
        <taxon>Rhizobium</taxon>
    </lineage>
</organism>
<protein>
    <submittedName>
        <fullName evidence="2">Uncharacterized protein DUF4166</fullName>
    </submittedName>
</protein>
<evidence type="ECO:0000313" key="3">
    <source>
        <dbReference type="Proteomes" id="UP000294576"/>
    </source>
</evidence>
<dbReference type="EMBL" id="SMBH01000002">
    <property type="protein sequence ID" value="TCU19160.1"/>
    <property type="molecule type" value="Genomic_DNA"/>
</dbReference>
<gene>
    <name evidence="2" type="ORF">EV132_102389</name>
</gene>
<dbReference type="Proteomes" id="UP000294576">
    <property type="component" value="Unassembled WGS sequence"/>
</dbReference>
<dbReference type="InterPro" id="IPR025311">
    <property type="entry name" value="DUF4166"/>
</dbReference>
<sequence length="565" mass="59856">MSGPALRILIIGGYGTFGGRLAQLLCGYERFCLLIGGRSLAKAAAFASSLGGKAGKEPTEFDRNGDVYKQLSALAPNLTIDASGPFQTMGRDASCIPRACISLGIDYADLADSREFVRGIAALDAEARAAGVFVLSGLSSFPALSRAALDRLAQDFSRIDHVSSGIAPSPHAVIGLNVIRAISSYAGKPVRILRDGISATGLGLIAWHRVTVAPPGCIPLKSKSFRLVEAPDLDLLSHGVDGLSSAFTGAATEPQSLQRLLAATAQLVRLKLLPSLLPFAPLMHQASKLLAFGEHRGGMFVRASGLDRAGQPLEASWHLVAEGDDGPFIPVTGLEALLRKLADGNRPADGARSAAGELPLEAFEACFERFAICTGTRHVRPGAVGGALYRRLLGSAWERLPPAIAAAHDAQEGGHRLSGHARVERGTGFLASIVAAAVGFPKVQDDVAVRVCFAAKGETESWIRNFGGAEFRSVQLEGRGRDAHLLAEDFGPFRILMALAPDGARLRFVVRGWRFFGIPLPLVLAPGGDIYEEEREGRFHFHVEVGGPLTGLIVRYAGWLEKEGG</sequence>
<dbReference type="PANTHER" id="PTHR43796">
    <property type="entry name" value="CARBOXYNORSPERMIDINE SYNTHASE"/>
    <property type="match status" value="1"/>
</dbReference>
<dbReference type="RefSeq" id="WP_132559677.1">
    <property type="nucleotide sequence ID" value="NZ_SMBH01000002.1"/>
</dbReference>
<dbReference type="Gene3D" id="3.40.50.720">
    <property type="entry name" value="NAD(P)-binding Rossmann-like Domain"/>
    <property type="match status" value="1"/>
</dbReference>
<accession>A0A4R3QC93</accession>
<reference evidence="2 3" key="1">
    <citation type="submission" date="2019-03" db="EMBL/GenBank/DDBJ databases">
        <title>Genomic Encyclopedia of Type Strains, Phase IV (KMG-V): Genome sequencing to study the core and pangenomes of soil and plant-associated prokaryotes.</title>
        <authorList>
            <person name="Whitman W."/>
        </authorList>
    </citation>
    <scope>NUCLEOTIDE SEQUENCE [LARGE SCALE GENOMIC DNA]</scope>
    <source>
        <strain evidence="2 3">Hc14</strain>
    </source>
</reference>
<feature type="domain" description="DUF4166" evidence="1">
    <location>
        <begin position="400"/>
        <end position="560"/>
    </location>
</feature>
<dbReference type="InterPro" id="IPR036291">
    <property type="entry name" value="NAD(P)-bd_dom_sf"/>
</dbReference>
<evidence type="ECO:0000313" key="2">
    <source>
        <dbReference type="EMBL" id="TCU19160.1"/>
    </source>
</evidence>
<proteinExistence type="predicted"/>
<comment type="caution">
    <text evidence="2">The sequence shown here is derived from an EMBL/GenBank/DDBJ whole genome shotgun (WGS) entry which is preliminary data.</text>
</comment>
<dbReference type="AlphaFoldDB" id="A0A4R3QC93"/>
<dbReference type="PANTHER" id="PTHR43796:SF2">
    <property type="entry name" value="CARBOXYNORSPERMIDINE SYNTHASE"/>
    <property type="match status" value="1"/>
</dbReference>
<dbReference type="SUPFAM" id="SSF51735">
    <property type="entry name" value="NAD(P)-binding Rossmann-fold domains"/>
    <property type="match status" value="1"/>
</dbReference>
<name>A0A4R3QC93_RHISU</name>
<dbReference type="Pfam" id="PF13761">
    <property type="entry name" value="DUF4166"/>
    <property type="match status" value="1"/>
</dbReference>
<evidence type="ECO:0000259" key="1">
    <source>
        <dbReference type="Pfam" id="PF13761"/>
    </source>
</evidence>